<accession>A0ABR5A046</accession>
<dbReference type="InterPro" id="IPR002575">
    <property type="entry name" value="Aminoglycoside_PTrfase"/>
</dbReference>
<feature type="domain" description="Aminoglycoside phosphotransferase" evidence="2">
    <location>
        <begin position="31"/>
        <end position="270"/>
    </location>
</feature>
<dbReference type="Pfam" id="PF01636">
    <property type="entry name" value="APH"/>
    <property type="match status" value="1"/>
</dbReference>
<proteinExistence type="inferred from homology"/>
<gene>
    <name evidence="3" type="ORF">SD71_20365</name>
</gene>
<comment type="caution">
    <text evidence="3">The sequence shown here is derived from an EMBL/GenBank/DDBJ whole genome shotgun (WGS) entry which is preliminary data.</text>
</comment>
<reference evidence="3 4" key="1">
    <citation type="submission" date="2014-12" db="EMBL/GenBank/DDBJ databases">
        <title>Draft genome sequence of Cohnella kolymensis strain B-2846.</title>
        <authorList>
            <person name="Karlyshev A.V."/>
            <person name="Kudryashova E.B."/>
        </authorList>
    </citation>
    <scope>NUCLEOTIDE SEQUENCE [LARGE SCALE GENOMIC DNA]</scope>
    <source>
        <strain evidence="3 4">VKM B-2846</strain>
    </source>
</reference>
<dbReference type="InterPro" id="IPR050249">
    <property type="entry name" value="Pseudomonas-type_ThrB"/>
</dbReference>
<dbReference type="Gene3D" id="3.90.1200.10">
    <property type="match status" value="1"/>
</dbReference>
<dbReference type="SUPFAM" id="SSF56112">
    <property type="entry name" value="Protein kinase-like (PK-like)"/>
    <property type="match status" value="1"/>
</dbReference>
<name>A0ABR5A046_9BACL</name>
<organism evidence="3 4">
    <name type="scientific">Cohnella kolymensis</name>
    <dbReference type="NCBI Taxonomy" id="1590652"/>
    <lineage>
        <taxon>Bacteria</taxon>
        <taxon>Bacillati</taxon>
        <taxon>Bacillota</taxon>
        <taxon>Bacilli</taxon>
        <taxon>Bacillales</taxon>
        <taxon>Paenibacillaceae</taxon>
        <taxon>Cohnella</taxon>
    </lineage>
</organism>
<dbReference type="PANTHER" id="PTHR21064:SF6">
    <property type="entry name" value="AMINOGLYCOSIDE PHOSPHOTRANSFERASE DOMAIN-CONTAINING PROTEIN"/>
    <property type="match status" value="1"/>
</dbReference>
<dbReference type="PANTHER" id="PTHR21064">
    <property type="entry name" value="AMINOGLYCOSIDE PHOSPHOTRANSFERASE DOMAIN-CONTAINING PROTEIN-RELATED"/>
    <property type="match status" value="1"/>
</dbReference>
<evidence type="ECO:0000259" key="2">
    <source>
        <dbReference type="Pfam" id="PF01636"/>
    </source>
</evidence>
<comment type="similarity">
    <text evidence="1">Belongs to the pseudomonas-type ThrB family.</text>
</comment>
<dbReference type="Proteomes" id="UP000054526">
    <property type="component" value="Unassembled WGS sequence"/>
</dbReference>
<protein>
    <recommendedName>
        <fullName evidence="2">Aminoglycoside phosphotransferase domain-containing protein</fullName>
    </recommendedName>
</protein>
<keyword evidence="4" id="KW-1185">Reference proteome</keyword>
<evidence type="ECO:0000313" key="3">
    <source>
        <dbReference type="EMBL" id="KIL34444.1"/>
    </source>
</evidence>
<sequence>MGVDLLSQNDYSIAHHALDHYQMSDCRIEFLGQSDNVTFRVVPKSSSGSFLLKILNPSYSLTMIESELLWLEAISKDTELVTPLPMRNKTGHLVTKLVTADEHKSVYVTMQYWVEGEVLDRQPEPAEILSLGSLMSTLHTHAQSWTVPAGFNRPLYGTDHMHTSCKQIKLLVDNGIIDSATYEVILQTEAVIDREFTRLPATKESWGLIHSDLHESNYVFHNGQARPIDFSACGFGYFLFDVAETLLHLTPDRRQLFVEAYGKYHALPDNYERQIEAFFLWAVFRGYAFHSVNPDEYEYLSESVPAIANRFCKKYLCGEPFLLRG</sequence>
<evidence type="ECO:0000256" key="1">
    <source>
        <dbReference type="ARBA" id="ARBA00038240"/>
    </source>
</evidence>
<dbReference type="InterPro" id="IPR011009">
    <property type="entry name" value="Kinase-like_dom_sf"/>
</dbReference>
<dbReference type="EMBL" id="JXAL01000033">
    <property type="protein sequence ID" value="KIL34444.1"/>
    <property type="molecule type" value="Genomic_DNA"/>
</dbReference>
<evidence type="ECO:0000313" key="4">
    <source>
        <dbReference type="Proteomes" id="UP000054526"/>
    </source>
</evidence>